<evidence type="ECO:0000313" key="9">
    <source>
        <dbReference type="Proteomes" id="UP000294241"/>
    </source>
</evidence>
<feature type="region of interest" description="Disordered" evidence="1">
    <location>
        <begin position="135"/>
        <end position="161"/>
    </location>
</feature>
<evidence type="ECO:0000313" key="6">
    <source>
        <dbReference type="EMBL" id="TCF84989.1"/>
    </source>
</evidence>
<reference evidence="7 8" key="1">
    <citation type="journal article" date="2018" name="Sci. Rep.">
        <title>Genomic diversity and distribution of Bifidobacterium longum subsp. longum across the human lifespan.</title>
        <authorList>
            <person name="Odamaki T."/>
            <person name="Bottacini F."/>
            <person name="Kato K."/>
            <person name="Mitsuyama E."/>
            <person name="Yoshida K."/>
            <person name="Horigome A."/>
            <person name="Xiao J.Z."/>
            <person name="van Sinderen D."/>
        </authorList>
    </citation>
    <scope>NUCLEOTIDE SEQUENCE [LARGE SCALE GENOMIC DNA]</scope>
    <source>
        <strain evidence="4 8">MCC10004</strain>
        <strain evidence="5 9">MCC10100</strain>
        <strain evidence="6 7">MCC10126</strain>
    </source>
</reference>
<dbReference type="EMBL" id="SHTN01000007">
    <property type="protein sequence ID" value="TCF84989.1"/>
    <property type="molecule type" value="Genomic_DNA"/>
</dbReference>
<dbReference type="InterPro" id="IPR049082">
    <property type="entry name" value="T7SS_signal"/>
</dbReference>
<feature type="domain" description="Putative T7SS secretion signal" evidence="3">
    <location>
        <begin position="25"/>
        <end position="210"/>
    </location>
</feature>
<keyword evidence="2" id="KW-1133">Transmembrane helix</keyword>
<gene>
    <name evidence="4" type="ORF">MCC10004_0413</name>
    <name evidence="5" type="ORF">MCC10100_0455</name>
    <name evidence="6" type="ORF">MCC10126_0497</name>
</gene>
<dbReference type="Pfam" id="PF21725">
    <property type="entry name" value="T7SS_signal"/>
    <property type="match status" value="1"/>
</dbReference>
<evidence type="ECO:0000313" key="8">
    <source>
        <dbReference type="Proteomes" id="UP000293475"/>
    </source>
</evidence>
<evidence type="ECO:0000256" key="1">
    <source>
        <dbReference type="SAM" id="MobiDB-lite"/>
    </source>
</evidence>
<comment type="caution">
    <text evidence="6">The sequence shown here is derived from an EMBL/GenBank/DDBJ whole genome shotgun (WGS) entry which is preliminary data.</text>
</comment>
<sequence length="589" mass="64653">MNLDGEDWGFVGYSGNQVPGNGGFTADLAGRYSNLQGTFNKMADDLDHLQTKEGMSGEWVTKFVDKIGTMPKDFRNFATGFGDVAKALNTWSSDIDSYQRQASSAFVEVENAKRAQANAQQNVASSRREFDRVQSAYSNLSPDASDEDYERARDRRRQAQSMVDQYEQGLSTANRDLEAAKAAVHRIVDNYKKAGDEQAKAIAAATRESPKLHGFAEQWQYSDAWQITVKILEVASIVLGVIGLFFGGWIAVASAAVAALLFVDKLLAKANGDASWWEVVVSGFWALLDVGAGLKAVSKIANAKSAARLIAKDAFQRGVGGRDMVVINAIYKKALRARLWQPTKWGKRLLKSKDAAGGFRKMLVSEGGKAMQSGENVLSAIRHDGTGNYAANLARQGWDALGKGMHNVGHSLKNSGRAWNRFVSGWQDAKQAANAAHPNPNNTVMRDFWDGQFKRFGDWSKGHGWSIGNTIMNARTGYTDFRGIHDMKNIAAVGTHRTVWDTMNFGQHVVSYANATYDTLNTAKVVKPFVNPTTDGGLQWKHSPQDYFKTFVPDPDHLWNFKTIYQAPGKLSDGVAEASNAIRVGISDL</sequence>
<evidence type="ECO:0000313" key="5">
    <source>
        <dbReference type="EMBL" id="TCF40414.1"/>
    </source>
</evidence>
<name>A0A4R0W7Z7_BIFLL</name>
<dbReference type="Proteomes" id="UP000294241">
    <property type="component" value="Unassembled WGS sequence"/>
</dbReference>
<reference evidence="6" key="2">
    <citation type="submission" date="2019-02" db="EMBL/GenBank/DDBJ databases">
        <authorList>
            <person name="Odamaki T."/>
        </authorList>
    </citation>
    <scope>NUCLEOTIDE SEQUENCE</scope>
    <source>
        <strain evidence="4">MCC10004</strain>
        <strain evidence="5">MCC10100</strain>
        <strain evidence="6">MCC10126</strain>
    </source>
</reference>
<dbReference type="Proteomes" id="UP000291501">
    <property type="component" value="Unassembled WGS sequence"/>
</dbReference>
<feature type="transmembrane region" description="Helical" evidence="2">
    <location>
        <begin position="237"/>
        <end position="263"/>
    </location>
</feature>
<organism evidence="6 7">
    <name type="scientific">Bifidobacterium longum subsp. longum</name>
    <dbReference type="NCBI Taxonomy" id="1679"/>
    <lineage>
        <taxon>Bacteria</taxon>
        <taxon>Bacillati</taxon>
        <taxon>Actinomycetota</taxon>
        <taxon>Actinomycetes</taxon>
        <taxon>Bifidobacteriales</taxon>
        <taxon>Bifidobacteriaceae</taxon>
        <taxon>Bifidobacterium</taxon>
    </lineage>
</organism>
<dbReference type="EMBL" id="SHST01000015">
    <property type="protein sequence ID" value="TCF40414.1"/>
    <property type="molecule type" value="Genomic_DNA"/>
</dbReference>
<dbReference type="EMBL" id="SHPO01000008">
    <property type="protein sequence ID" value="TCD79026.1"/>
    <property type="molecule type" value="Genomic_DNA"/>
</dbReference>
<evidence type="ECO:0000313" key="4">
    <source>
        <dbReference type="EMBL" id="TCD79026.1"/>
    </source>
</evidence>
<evidence type="ECO:0000259" key="3">
    <source>
        <dbReference type="Pfam" id="PF21725"/>
    </source>
</evidence>
<proteinExistence type="predicted"/>
<keyword evidence="2" id="KW-0472">Membrane</keyword>
<dbReference type="RefSeq" id="WP_236717103.1">
    <property type="nucleotide sequence ID" value="NZ_BCYK01000043.1"/>
</dbReference>
<accession>A0A4R0W7Z7</accession>
<dbReference type="Proteomes" id="UP000293475">
    <property type="component" value="Unassembled WGS sequence"/>
</dbReference>
<dbReference type="AlphaFoldDB" id="A0A4R0W7Z7"/>
<evidence type="ECO:0000313" key="7">
    <source>
        <dbReference type="Proteomes" id="UP000291501"/>
    </source>
</evidence>
<protein>
    <recommendedName>
        <fullName evidence="3">Putative T7SS secretion signal domain-containing protein</fullName>
    </recommendedName>
</protein>
<keyword evidence="2" id="KW-0812">Transmembrane</keyword>
<evidence type="ECO:0000256" key="2">
    <source>
        <dbReference type="SAM" id="Phobius"/>
    </source>
</evidence>
<dbReference type="Gene3D" id="1.20.120.330">
    <property type="entry name" value="Nucleotidyltransferases domain 2"/>
    <property type="match status" value="1"/>
</dbReference>